<dbReference type="AlphaFoldDB" id="B6GAN9"/>
<protein>
    <submittedName>
        <fullName evidence="1">Uncharacterized protein</fullName>
    </submittedName>
</protein>
<reference evidence="1 2" key="1">
    <citation type="submission" date="2008-10" db="EMBL/GenBank/DDBJ databases">
        <title>Draft genome sequence of Collinsella stercoris (DSM 13279).</title>
        <authorList>
            <person name="Sudarsanam P."/>
            <person name="Ley R."/>
            <person name="Guruge J."/>
            <person name="Turnbaugh P.J."/>
            <person name="Mahowald M."/>
            <person name="Liep D."/>
            <person name="Gordon J."/>
        </authorList>
    </citation>
    <scope>NUCLEOTIDE SEQUENCE [LARGE SCALE GENOMIC DNA]</scope>
    <source>
        <strain evidence="1 2">DSM 13279</strain>
    </source>
</reference>
<name>B6GAN9_9ACTN</name>
<keyword evidence="2" id="KW-1185">Reference proteome</keyword>
<dbReference type="STRING" id="445975.COLSTE_01139"/>
<dbReference type="eggNOG" id="ENOG5032DMG">
    <property type="taxonomic scope" value="Bacteria"/>
</dbReference>
<reference evidence="1 2" key="2">
    <citation type="submission" date="2008-10" db="EMBL/GenBank/DDBJ databases">
        <authorList>
            <person name="Fulton L."/>
            <person name="Clifton S."/>
            <person name="Fulton B."/>
            <person name="Xu J."/>
            <person name="Minx P."/>
            <person name="Pepin K.H."/>
            <person name="Johnson M."/>
            <person name="Thiruvilangam P."/>
            <person name="Bhonagiri V."/>
            <person name="Nash W.E."/>
            <person name="Mardis E.R."/>
            <person name="Wilson R.K."/>
        </authorList>
    </citation>
    <scope>NUCLEOTIDE SEQUENCE [LARGE SCALE GENOMIC DNA]</scope>
    <source>
        <strain evidence="1 2">DSM 13279</strain>
    </source>
</reference>
<proteinExistence type="predicted"/>
<dbReference type="EMBL" id="ABXJ01000066">
    <property type="protein sequence ID" value="EEA90657.1"/>
    <property type="molecule type" value="Genomic_DNA"/>
</dbReference>
<accession>B6GAN9</accession>
<dbReference type="Proteomes" id="UP000003560">
    <property type="component" value="Unassembled WGS sequence"/>
</dbReference>
<sequence length="302" mass="32745">MAGIYVARSLSVYKLTFNSRGDADAIVDPADLGGKDVLDLLDSFCAKSAAPAQVGNDERFIRFGSCALSGDCAFAKFSSGRAGLRVSVLDTTILEDSGIEYGESMAGMVECRLLLRRTPGLGYAIACVESVPNGGGVTAPLTLFKRYVNGGGLGVTMKYEQIHEVEALDGFKGIEEIELRRYGKPDDVSSGTVVNSGLITHRVGHKRGLLMPLALFGGFLKDRRAVAEYMGVAVDYDGDEDLFVTLRQKDGRSRKYCMGKELAVPIREVLNESGEEPPSDEEFAERCVEACIRAEDTMDRLR</sequence>
<gene>
    <name evidence="1" type="ORF">COLSTE_01139</name>
</gene>
<dbReference type="RefSeq" id="WP_006720792.1">
    <property type="nucleotide sequence ID" value="NZ_CP085935.1"/>
</dbReference>
<comment type="caution">
    <text evidence="1">The sequence shown here is derived from an EMBL/GenBank/DDBJ whole genome shotgun (WGS) entry which is preliminary data.</text>
</comment>
<dbReference type="HOGENOM" id="CLU_920434_0_0_11"/>
<dbReference type="OrthoDB" id="5184914at2"/>
<organism evidence="1 2">
    <name type="scientific">Collinsella stercoris DSM 13279</name>
    <dbReference type="NCBI Taxonomy" id="445975"/>
    <lineage>
        <taxon>Bacteria</taxon>
        <taxon>Bacillati</taxon>
        <taxon>Actinomycetota</taxon>
        <taxon>Coriobacteriia</taxon>
        <taxon>Coriobacteriales</taxon>
        <taxon>Coriobacteriaceae</taxon>
        <taxon>Collinsella</taxon>
    </lineage>
</organism>
<evidence type="ECO:0000313" key="1">
    <source>
        <dbReference type="EMBL" id="EEA90657.1"/>
    </source>
</evidence>
<dbReference type="GeneID" id="98001903"/>
<evidence type="ECO:0000313" key="2">
    <source>
        <dbReference type="Proteomes" id="UP000003560"/>
    </source>
</evidence>